<keyword evidence="2" id="KW-0378">Hydrolase</keyword>
<dbReference type="PANTHER" id="PTHR31490">
    <property type="entry name" value="GLYCOSYL HYDROLASE"/>
    <property type="match status" value="1"/>
</dbReference>
<dbReference type="InterPro" id="IPR001000">
    <property type="entry name" value="GH10_dom"/>
</dbReference>
<dbReference type="SMART" id="SM00633">
    <property type="entry name" value="Glyco_10"/>
    <property type="match status" value="1"/>
</dbReference>
<proteinExistence type="inferred from homology"/>
<feature type="domain" description="GH10" evidence="5">
    <location>
        <begin position="735"/>
        <end position="1028"/>
    </location>
</feature>
<organism evidence="6 7">
    <name type="scientific">Protea cynaroides</name>
    <dbReference type="NCBI Taxonomy" id="273540"/>
    <lineage>
        <taxon>Eukaryota</taxon>
        <taxon>Viridiplantae</taxon>
        <taxon>Streptophyta</taxon>
        <taxon>Embryophyta</taxon>
        <taxon>Tracheophyta</taxon>
        <taxon>Spermatophyta</taxon>
        <taxon>Magnoliopsida</taxon>
        <taxon>Proteales</taxon>
        <taxon>Proteaceae</taxon>
        <taxon>Protea</taxon>
    </lineage>
</organism>
<dbReference type="Pfam" id="PF00331">
    <property type="entry name" value="Glyco_hydro_10"/>
    <property type="match status" value="2"/>
</dbReference>
<dbReference type="Proteomes" id="UP001141806">
    <property type="component" value="Unassembled WGS sequence"/>
</dbReference>
<dbReference type="GO" id="GO:0031176">
    <property type="term" value="F:endo-1,4-beta-xylanase activity"/>
    <property type="evidence" value="ECO:0007669"/>
    <property type="project" value="UniProtKB-ARBA"/>
</dbReference>
<dbReference type="SUPFAM" id="SSF51445">
    <property type="entry name" value="(Trans)glycosidases"/>
    <property type="match status" value="2"/>
</dbReference>
<evidence type="ECO:0000256" key="2">
    <source>
        <dbReference type="ARBA" id="ARBA00022801"/>
    </source>
</evidence>
<dbReference type="InterPro" id="IPR008979">
    <property type="entry name" value="Galactose-bd-like_sf"/>
</dbReference>
<dbReference type="Gene3D" id="2.60.120.260">
    <property type="entry name" value="Galactose-binding domain-like"/>
    <property type="match status" value="2"/>
</dbReference>
<comment type="similarity">
    <text evidence="1">Belongs to the glycosyl hydrolase 10 (cellulase F) family.</text>
</comment>
<evidence type="ECO:0000259" key="5">
    <source>
        <dbReference type="PROSITE" id="PS51760"/>
    </source>
</evidence>
<dbReference type="OrthoDB" id="3055998at2759"/>
<dbReference type="EMBL" id="JAMYWD010000002">
    <property type="protein sequence ID" value="KAJ4980014.1"/>
    <property type="molecule type" value="Genomic_DNA"/>
</dbReference>
<evidence type="ECO:0000256" key="1">
    <source>
        <dbReference type="ARBA" id="ARBA00007495"/>
    </source>
</evidence>
<keyword evidence="3" id="KW-0119">Carbohydrate metabolism</keyword>
<sequence>MDDETHPILVLQCLAEPLKPQYGGGIISNPGLNHGLSGWSVFGEAKIQHRSSEKGNSFIVAHSRKNPLGSFSQKVYLLKDRLYTFSAWVQVDEGNEPVTAVFSTNGGMIHAGAVHAESGCWSMLKGGLTVNSSGPAELYFKCKNTTVEIWVDSISLQPFTEKQWRTHQDQSVEKARKKKVRFQAVDAEGKIFAGARISIQQKKASFPFGCAIDKNILNNSEYHSWLFSRFSVTTFGNEMKWYSTETSPGKEDYSIPDAMLSLVKQNGISVRGHNIFWDDPQFQPSWVKSLSPDQLRNATARRINSVVSRYKGQLIAWDVVNENLHFSFFEDKLGNTASAEFYQRAHELDGSTPLFMNEFNTIEESGDGSATPAKYLQKLREIMSEKTGPIGIGLESHFRIPNIPYVRSSLDFFAAAKLPIWITELDVESNPSQAQFLEQLLREFHSHPAINGIIIWSGYSPTEDCYRMCLIDKNFKNLPTGDVVDKLINEWTSRNLVGSTDSNGTFGISLFHGDYDVKLTHPSMNSTLTRSFEVTSGDSGASEDTMLHEFHLNTCLADPLKPQYGGGIISNPELNHGLNGWSEFGQAKIEHRSSEKGNSFIVAHSRKNPFGSFSQKVYLLKGRLYTFSAWVQVDEGNEPVTAVFGTNGGMIHAGAVHAESGCWSMLKGGLTVNSSGPAELYFECKNTTVEIWVDSISLQPFTEKQWRTHQDQNVEKARKKKVTFQAVDAEGKKFAGAKVSIQQEKASFPFGCAITNYILTNPAYKDWFVSRFSVTTFANEMKWYSTETSPGKEDYSVPDAMLSLVKQNGISVRGHNVFWDEPKSQPNWVPSLSPDQLRQAAAKRIDSVMSRYKGQLIAWDVVNENLHNSFFEDKLGKDTSTSFYQRAHQLDSGTTLFLNEYNTIEDSRDGKSTPANYLQKLREIQSQQTGQIGIGLESHFKIPNIPYMRASLDVLAAANVPIWITELDVESNPSQAQYLEAILREAHAHPAINGIILWADWRPQGCYKMCLTDNNFSNLPTGDVVDKLINEWKPKGNIVGLTDSNGTFEVSLFHGDYDVKLTHPSMNSTLSRSFKVTTGDSEETMDHVFHLNTVHDV</sequence>
<keyword evidence="7" id="KW-1185">Reference proteome</keyword>
<protein>
    <recommendedName>
        <fullName evidence="5">GH10 domain-containing protein</fullName>
    </recommendedName>
</protein>
<evidence type="ECO:0000256" key="4">
    <source>
        <dbReference type="ARBA" id="ARBA00023326"/>
    </source>
</evidence>
<comment type="caution">
    <text evidence="6">The sequence shown here is derived from an EMBL/GenBank/DDBJ whole genome shotgun (WGS) entry which is preliminary data.</text>
</comment>
<feature type="domain" description="GH10" evidence="5">
    <location>
        <begin position="193"/>
        <end position="487"/>
    </location>
</feature>
<dbReference type="Gene3D" id="3.20.20.80">
    <property type="entry name" value="Glycosidases"/>
    <property type="match status" value="2"/>
</dbReference>
<name>A0A9Q0L0E1_9MAGN</name>
<reference evidence="6" key="1">
    <citation type="journal article" date="2023" name="Plant J.">
        <title>The genome of the king protea, Protea cynaroides.</title>
        <authorList>
            <person name="Chang J."/>
            <person name="Duong T.A."/>
            <person name="Schoeman C."/>
            <person name="Ma X."/>
            <person name="Roodt D."/>
            <person name="Barker N."/>
            <person name="Li Z."/>
            <person name="Van de Peer Y."/>
            <person name="Mizrachi E."/>
        </authorList>
    </citation>
    <scope>NUCLEOTIDE SEQUENCE</scope>
    <source>
        <tissue evidence="6">Young leaves</tissue>
    </source>
</reference>
<accession>A0A9Q0L0E1</accession>
<dbReference type="PROSITE" id="PS51760">
    <property type="entry name" value="GH10_2"/>
    <property type="match status" value="2"/>
</dbReference>
<dbReference type="GO" id="GO:0000272">
    <property type="term" value="P:polysaccharide catabolic process"/>
    <property type="evidence" value="ECO:0007669"/>
    <property type="project" value="UniProtKB-KW"/>
</dbReference>
<dbReference type="AlphaFoldDB" id="A0A9Q0L0E1"/>
<dbReference type="InterPro" id="IPR044846">
    <property type="entry name" value="GH10"/>
</dbReference>
<dbReference type="SUPFAM" id="SSF49785">
    <property type="entry name" value="Galactose-binding domain-like"/>
    <property type="match status" value="2"/>
</dbReference>
<keyword evidence="4" id="KW-0624">Polysaccharide degradation</keyword>
<gene>
    <name evidence="6" type="ORF">NE237_010794</name>
</gene>
<evidence type="ECO:0000313" key="6">
    <source>
        <dbReference type="EMBL" id="KAJ4980014.1"/>
    </source>
</evidence>
<evidence type="ECO:0000256" key="3">
    <source>
        <dbReference type="ARBA" id="ARBA00023277"/>
    </source>
</evidence>
<dbReference type="PANTHER" id="PTHR31490:SF2">
    <property type="entry name" value="GLYCOSYL HYDROLASE FAMILY 10 PROTEIN"/>
    <property type="match status" value="1"/>
</dbReference>
<evidence type="ECO:0000313" key="7">
    <source>
        <dbReference type="Proteomes" id="UP001141806"/>
    </source>
</evidence>
<dbReference type="InterPro" id="IPR017853">
    <property type="entry name" value="GH"/>
</dbReference>